<dbReference type="Proteomes" id="UP000308430">
    <property type="component" value="Unassembled WGS sequence"/>
</dbReference>
<dbReference type="FunFam" id="1.10.10.10:FF:000001">
    <property type="entry name" value="LysR family transcriptional regulator"/>
    <property type="match status" value="1"/>
</dbReference>
<dbReference type="SUPFAM" id="SSF53850">
    <property type="entry name" value="Periplasmic binding protein-like II"/>
    <property type="match status" value="1"/>
</dbReference>
<feature type="domain" description="HTH lysR-type" evidence="5">
    <location>
        <begin position="1"/>
        <end position="59"/>
    </location>
</feature>
<dbReference type="Pfam" id="PF03466">
    <property type="entry name" value="LysR_substrate"/>
    <property type="match status" value="1"/>
</dbReference>
<keyword evidence="4" id="KW-0804">Transcription</keyword>
<dbReference type="PANTHER" id="PTHR30537">
    <property type="entry name" value="HTH-TYPE TRANSCRIPTIONAL REGULATOR"/>
    <property type="match status" value="1"/>
</dbReference>
<keyword evidence="7" id="KW-1185">Reference proteome</keyword>
<dbReference type="GO" id="GO:0043565">
    <property type="term" value="F:sequence-specific DNA binding"/>
    <property type="evidence" value="ECO:0007669"/>
    <property type="project" value="TreeGrafter"/>
</dbReference>
<dbReference type="InterPro" id="IPR000847">
    <property type="entry name" value="LysR_HTH_N"/>
</dbReference>
<dbReference type="SUPFAM" id="SSF46785">
    <property type="entry name" value="Winged helix' DNA-binding domain"/>
    <property type="match status" value="1"/>
</dbReference>
<reference evidence="6 7" key="1">
    <citation type="submission" date="2019-04" db="EMBL/GenBank/DDBJ databases">
        <title>Azoarcus nasutitermitis sp. nov. isolated from termite nest.</title>
        <authorList>
            <person name="Lin S.-Y."/>
            <person name="Hameed A."/>
            <person name="Hsu Y.-H."/>
            <person name="Young C.-C."/>
        </authorList>
    </citation>
    <scope>NUCLEOTIDE SEQUENCE [LARGE SCALE GENOMIC DNA]</scope>
    <source>
        <strain evidence="6 7">CC-YHH838</strain>
    </source>
</reference>
<sequence>MSQLDDLRLFVRVAEAGAISTAARTLGLSPAAASAALKRLERRLDARLFERSTRSLRLTPAGEAFLGHCAQALEVLDGGLATLRHGREELSGDIHLGAPSDLGRGTLDAVLEDFRRRHPQIRLILHLADGMHDLYRNPLDLVLRYGGLRDSSLVARKLCDNHRVVCAAPAYLARAGRPATPAELAAHNCLCFYLSNGLYDRWRLTLDGRQYEIDVRGDRAAADGALVHQWALDGHGIAYKSRLDIRADLAAGRLVDLFPRAACEPAPLYAVYPSRRHQPARVKALVDDLERTLGPERAPA</sequence>
<dbReference type="EMBL" id="SSOC01000004">
    <property type="protein sequence ID" value="THF64748.1"/>
    <property type="molecule type" value="Genomic_DNA"/>
</dbReference>
<organism evidence="6 7">
    <name type="scientific">Pseudothauera nasutitermitis</name>
    <dbReference type="NCBI Taxonomy" id="2565930"/>
    <lineage>
        <taxon>Bacteria</taxon>
        <taxon>Pseudomonadati</taxon>
        <taxon>Pseudomonadota</taxon>
        <taxon>Betaproteobacteria</taxon>
        <taxon>Rhodocyclales</taxon>
        <taxon>Zoogloeaceae</taxon>
        <taxon>Pseudothauera</taxon>
    </lineage>
</organism>
<proteinExistence type="inferred from homology"/>
<dbReference type="CDD" id="cd08422">
    <property type="entry name" value="PBP2_CrgA_like"/>
    <property type="match status" value="1"/>
</dbReference>
<evidence type="ECO:0000256" key="2">
    <source>
        <dbReference type="ARBA" id="ARBA00023015"/>
    </source>
</evidence>
<dbReference type="InterPro" id="IPR058163">
    <property type="entry name" value="LysR-type_TF_proteobact-type"/>
</dbReference>
<comment type="caution">
    <text evidence="6">The sequence shown here is derived from an EMBL/GenBank/DDBJ whole genome shotgun (WGS) entry which is preliminary data.</text>
</comment>
<accession>A0A4S4B1F1</accession>
<protein>
    <submittedName>
        <fullName evidence="6">LysR family transcriptional regulator</fullName>
    </submittedName>
</protein>
<comment type="similarity">
    <text evidence="1">Belongs to the LysR transcriptional regulatory family.</text>
</comment>
<gene>
    <name evidence="6" type="ORF">E6C76_11915</name>
</gene>
<name>A0A4S4B1F1_9RHOO</name>
<dbReference type="PROSITE" id="PS50931">
    <property type="entry name" value="HTH_LYSR"/>
    <property type="match status" value="1"/>
</dbReference>
<keyword evidence="3" id="KW-0238">DNA-binding</keyword>
<dbReference type="FunFam" id="3.40.190.290:FF:000001">
    <property type="entry name" value="Transcriptional regulator, LysR family"/>
    <property type="match status" value="1"/>
</dbReference>
<evidence type="ECO:0000256" key="3">
    <source>
        <dbReference type="ARBA" id="ARBA00023125"/>
    </source>
</evidence>
<dbReference type="PANTHER" id="PTHR30537:SF21">
    <property type="entry name" value="HTH-TYPE TRANSCRIPTIONAL REGULATOR SINR-RELATED"/>
    <property type="match status" value="1"/>
</dbReference>
<dbReference type="OrthoDB" id="9786526at2"/>
<keyword evidence="2" id="KW-0805">Transcription regulation</keyword>
<evidence type="ECO:0000313" key="7">
    <source>
        <dbReference type="Proteomes" id="UP000308430"/>
    </source>
</evidence>
<evidence type="ECO:0000256" key="1">
    <source>
        <dbReference type="ARBA" id="ARBA00009437"/>
    </source>
</evidence>
<dbReference type="InterPro" id="IPR005119">
    <property type="entry name" value="LysR_subst-bd"/>
</dbReference>
<evidence type="ECO:0000313" key="6">
    <source>
        <dbReference type="EMBL" id="THF64748.1"/>
    </source>
</evidence>
<dbReference type="InterPro" id="IPR036388">
    <property type="entry name" value="WH-like_DNA-bd_sf"/>
</dbReference>
<evidence type="ECO:0000256" key="4">
    <source>
        <dbReference type="ARBA" id="ARBA00023163"/>
    </source>
</evidence>
<dbReference type="Gene3D" id="1.10.10.10">
    <property type="entry name" value="Winged helix-like DNA-binding domain superfamily/Winged helix DNA-binding domain"/>
    <property type="match status" value="1"/>
</dbReference>
<dbReference type="RefSeq" id="WP_136348467.1">
    <property type="nucleotide sequence ID" value="NZ_SSOC01000004.1"/>
</dbReference>
<dbReference type="Gene3D" id="3.40.190.290">
    <property type="match status" value="1"/>
</dbReference>
<dbReference type="GO" id="GO:0006351">
    <property type="term" value="P:DNA-templated transcription"/>
    <property type="evidence" value="ECO:0007669"/>
    <property type="project" value="TreeGrafter"/>
</dbReference>
<dbReference type="Pfam" id="PF00126">
    <property type="entry name" value="HTH_1"/>
    <property type="match status" value="1"/>
</dbReference>
<dbReference type="AlphaFoldDB" id="A0A4S4B1F1"/>
<evidence type="ECO:0000259" key="5">
    <source>
        <dbReference type="PROSITE" id="PS50931"/>
    </source>
</evidence>
<dbReference type="InterPro" id="IPR036390">
    <property type="entry name" value="WH_DNA-bd_sf"/>
</dbReference>
<dbReference type="GO" id="GO:0003700">
    <property type="term" value="F:DNA-binding transcription factor activity"/>
    <property type="evidence" value="ECO:0007669"/>
    <property type="project" value="InterPro"/>
</dbReference>